<protein>
    <recommendedName>
        <fullName evidence="1">DUF2357 domain-containing protein</fullName>
    </recommendedName>
</protein>
<dbReference type="InterPro" id="IPR007505">
    <property type="entry name" value="PDDEXK_7"/>
</dbReference>
<dbReference type="Proteomes" id="UP000002168">
    <property type="component" value="Chromosome"/>
</dbReference>
<gene>
    <name evidence="2" type="ordered locus">Swoo_4917</name>
</gene>
<accession>B1KQ53</accession>
<dbReference type="InterPro" id="IPR018633">
    <property type="entry name" value="DUF2357"/>
</dbReference>
<evidence type="ECO:0000313" key="3">
    <source>
        <dbReference type="Proteomes" id="UP000002168"/>
    </source>
</evidence>
<dbReference type="STRING" id="392500.Swoo_4917"/>
<feature type="domain" description="DUF2357" evidence="1">
    <location>
        <begin position="122"/>
        <end position="362"/>
    </location>
</feature>
<proteinExistence type="predicted"/>
<dbReference type="EMBL" id="CP000961">
    <property type="protein sequence ID" value="ACA89166.1"/>
    <property type="molecule type" value="Genomic_DNA"/>
</dbReference>
<name>B1KQ53_SHEWM</name>
<dbReference type="RefSeq" id="WP_012327482.1">
    <property type="nucleotide sequence ID" value="NC_010506.1"/>
</dbReference>
<evidence type="ECO:0000259" key="1">
    <source>
        <dbReference type="Pfam" id="PF09823"/>
    </source>
</evidence>
<keyword evidence="3" id="KW-1185">Reference proteome</keyword>
<dbReference type="HOGENOM" id="CLU_019820_0_0_6"/>
<organism evidence="2 3">
    <name type="scientific">Shewanella woodyi (strain ATCC 51908 / MS32)</name>
    <dbReference type="NCBI Taxonomy" id="392500"/>
    <lineage>
        <taxon>Bacteria</taxon>
        <taxon>Pseudomonadati</taxon>
        <taxon>Pseudomonadota</taxon>
        <taxon>Gammaproteobacteria</taxon>
        <taxon>Alteromonadales</taxon>
        <taxon>Shewanellaceae</taxon>
        <taxon>Shewanella</taxon>
    </lineage>
</organism>
<dbReference type="Pfam" id="PF09823">
    <property type="entry name" value="DUF2357"/>
    <property type="match status" value="1"/>
</dbReference>
<dbReference type="eggNOG" id="COG1700">
    <property type="taxonomic scope" value="Bacteria"/>
</dbReference>
<dbReference type="Pfam" id="PF04411">
    <property type="entry name" value="PDDEXK_7"/>
    <property type="match status" value="1"/>
</dbReference>
<dbReference type="AlphaFoldDB" id="B1KQ53"/>
<sequence length="780" mass="90432">MTTSKRATIKLEHDDFTVYVNCDDILSPLKKLSHTYSQREANKPADNEIAVLAEDFKGAYKAIFDDESPLEQPFFFENRQYRFEIEFKEHVTKNSAAVNHKHQLIEDAFYLNRNGNALQAALNFGNDIGRCSFKLDYQVNGNPCSVKISFNIFATKMVVEQDLSLINNAIDNVYPLWRYSLSSKTFQQVDKSNRSVDKFELFWLAQFERLVEELQLGVKQIINAPHNRLQAFTKQQKLDRVSKRLKPKQLEKAQQLMKAGITDPRINIGYKKLAVDTPENRFIKMVINSTSDKLRSLITAINNEKNTKVSNSFIKQLQTWQKSFSKVSKQQLWREVGNFNGLSSESKVLQQRTGYAKVYKVWQQLKHYLNKANGHSDISVKSIAELYEIWCFVEVMEVIKSLGFQEQKRELSRLKQVQFEKQFSKDGMAAAFEFKRDCDGMVIKLAHEPSFSPKGTETRTWLANQRPDIVVQVTLTNGESFLILFDAKYRIDNYQIKGKDAVPEDAINQMHRYRDAIIHQQQSDNEKPIKSRPVMGAFALYPGFCDQIKDENPYQEAIEQIGIGAFALLPDAPDSSSHRLWLQSYLKQKLGGPKSAYQKRSNDYYFVEDAARIPPYGQNAIRHNGLTMIAPLNEINRGNAYIQQARSGTLKGYHTQLLATNRQNVHRNIIREVRYFIVTVRDNPTDNTQYGRYLYRVANVKLLPRHNIDDNLTGKVSSDERLYWLFEFTGEPTPLKNKLEIPYEEHFKFKLTKAEYLDVISNWDDITDSYQLYAELDETW</sequence>
<reference evidence="2 3" key="1">
    <citation type="submission" date="2008-02" db="EMBL/GenBank/DDBJ databases">
        <title>Complete sequence of Shewanella woodyi ATCC 51908.</title>
        <authorList>
            <consortium name="US DOE Joint Genome Institute"/>
            <person name="Copeland A."/>
            <person name="Lucas S."/>
            <person name="Lapidus A."/>
            <person name="Glavina del Rio T."/>
            <person name="Dalin E."/>
            <person name="Tice H."/>
            <person name="Bruce D."/>
            <person name="Goodwin L."/>
            <person name="Pitluck S."/>
            <person name="Sims D."/>
            <person name="Brettin T."/>
            <person name="Detter J.C."/>
            <person name="Han C."/>
            <person name="Kuske C.R."/>
            <person name="Schmutz J."/>
            <person name="Larimer F."/>
            <person name="Land M."/>
            <person name="Hauser L."/>
            <person name="Kyrpides N."/>
            <person name="Lykidis A."/>
            <person name="Zhao J.-S."/>
            <person name="Richardson P."/>
        </authorList>
    </citation>
    <scope>NUCLEOTIDE SEQUENCE [LARGE SCALE GENOMIC DNA]</scope>
    <source>
        <strain evidence="3">ATCC 51908 / MS32</strain>
    </source>
</reference>
<dbReference type="KEGG" id="swd:Swoo_4917"/>
<evidence type="ECO:0000313" key="2">
    <source>
        <dbReference type="EMBL" id="ACA89166.1"/>
    </source>
</evidence>